<gene>
    <name evidence="2" type="ORF">EV688_10846</name>
</gene>
<accession>A0A4V2SBH4</accession>
<protein>
    <submittedName>
        <fullName evidence="2">Uncharacterized protein</fullName>
    </submittedName>
</protein>
<evidence type="ECO:0000256" key="1">
    <source>
        <dbReference type="SAM" id="SignalP"/>
    </source>
</evidence>
<proteinExistence type="predicted"/>
<evidence type="ECO:0000313" key="3">
    <source>
        <dbReference type="Proteomes" id="UP000294980"/>
    </source>
</evidence>
<dbReference type="Proteomes" id="UP000294980">
    <property type="component" value="Unassembled WGS sequence"/>
</dbReference>
<dbReference type="EMBL" id="SLWX01000008">
    <property type="protein sequence ID" value="TCO75480.1"/>
    <property type="molecule type" value="Genomic_DNA"/>
</dbReference>
<name>A0A4V2SBH4_9GAMM</name>
<keyword evidence="1" id="KW-0732">Signal</keyword>
<dbReference type="OrthoDB" id="9769143at2"/>
<dbReference type="RefSeq" id="WP_117318038.1">
    <property type="nucleotide sequence ID" value="NZ_QQSW01000010.1"/>
</dbReference>
<feature type="chain" id="PRO_5020897601" evidence="1">
    <location>
        <begin position="22"/>
        <end position="424"/>
    </location>
</feature>
<feature type="signal peptide" evidence="1">
    <location>
        <begin position="1"/>
        <end position="21"/>
    </location>
</feature>
<sequence>MRLSRLSASMLAALLALEATAAPLRSSSSLQTESVIAAATRGGVSQLRVILLPETQLRMGRTWSAEGRLRLEGAASDTGLGTRETYSTVSEPWQSGNDVRVEIDAATLSWRKRTTQLTLGKQTVAWGVLDGVQVTDRFDAVRRREVVFTQDRPERISRWGARARFRFGDTRLDAAAAFDGTVNQLAGTGDAFDIRAARSRGGIPAGIVPASIDVDVPDNPTLGVRASRTIGTSDTSVMVIHGPDTEPVFLADGNGVELRYPVRTLLGATWQHAAGARVWRLEGAYIPEQPVNLVPVRGLAAAKESRWLIGSGLDWSLPGGVFLNAQLVVDHIAIGDIDLVRPETDVVSTLRIQRSFRNERWRAVLEMINVLSDGSGSLRPALTWQQGNSLALDLGADLIWGQQSDLIGQFERASRVTLRIRKTF</sequence>
<comment type="caution">
    <text evidence="2">The sequence shown here is derived from an EMBL/GenBank/DDBJ whole genome shotgun (WGS) entry which is preliminary data.</text>
</comment>
<organism evidence="2 3">
    <name type="scientific">Chromatocurvus halotolerans</name>
    <dbReference type="NCBI Taxonomy" id="1132028"/>
    <lineage>
        <taxon>Bacteria</taxon>
        <taxon>Pseudomonadati</taxon>
        <taxon>Pseudomonadota</taxon>
        <taxon>Gammaproteobacteria</taxon>
        <taxon>Cellvibrionales</taxon>
        <taxon>Halieaceae</taxon>
        <taxon>Chromatocurvus</taxon>
    </lineage>
</organism>
<reference evidence="2 3" key="1">
    <citation type="submission" date="2019-03" db="EMBL/GenBank/DDBJ databases">
        <title>Genomic Encyclopedia of Type Strains, Phase IV (KMG-IV): sequencing the most valuable type-strain genomes for metagenomic binning, comparative biology and taxonomic classification.</title>
        <authorList>
            <person name="Goeker M."/>
        </authorList>
    </citation>
    <scope>NUCLEOTIDE SEQUENCE [LARGE SCALE GENOMIC DNA]</scope>
    <source>
        <strain evidence="2 3">DSM 23344</strain>
    </source>
</reference>
<dbReference type="AlphaFoldDB" id="A0A4V2SBH4"/>
<evidence type="ECO:0000313" key="2">
    <source>
        <dbReference type="EMBL" id="TCO75480.1"/>
    </source>
</evidence>
<keyword evidence="3" id="KW-1185">Reference proteome</keyword>